<dbReference type="GO" id="GO:0052621">
    <property type="term" value="F:diguanylate cyclase activity"/>
    <property type="evidence" value="ECO:0007669"/>
    <property type="project" value="UniProtKB-EC"/>
</dbReference>
<feature type="domain" description="GGDEF" evidence="3">
    <location>
        <begin position="131"/>
        <end position="261"/>
    </location>
</feature>
<reference evidence="4 5" key="1">
    <citation type="journal article" date="2015" name="Genome Announc.">
        <title>Draft Genome Sequence of Burkholderia sp. Strain PML1(12), an Ectomycorrhizosphere-Inhabiting Bacterium with Effective Mineral-Weathering Ability.</title>
        <authorList>
            <person name="Uroz S."/>
            <person name="Oger P."/>
        </authorList>
    </citation>
    <scope>NUCLEOTIDE SEQUENCE [LARGE SCALE GENOMIC DNA]</scope>
    <source>
        <strain evidence="5">PML1(12)</strain>
    </source>
</reference>
<dbReference type="GO" id="GO:0005886">
    <property type="term" value="C:plasma membrane"/>
    <property type="evidence" value="ECO:0007669"/>
    <property type="project" value="TreeGrafter"/>
</dbReference>
<dbReference type="InterPro" id="IPR050469">
    <property type="entry name" value="Diguanylate_Cyclase"/>
</dbReference>
<dbReference type="AlphaFoldDB" id="A0A0J1FNG1"/>
<name>A0A0J1FNG1_9BURK</name>
<gene>
    <name evidence="4" type="ORF">EOS_36930</name>
</gene>
<accession>A0A0J1FNG1</accession>
<dbReference type="EMBL" id="AEJF01000228">
    <property type="protein sequence ID" value="KLU21283.1"/>
    <property type="molecule type" value="Genomic_DNA"/>
</dbReference>
<keyword evidence="5" id="KW-1185">Reference proteome</keyword>
<dbReference type="Proteomes" id="UP000035963">
    <property type="component" value="Unassembled WGS sequence"/>
</dbReference>
<comment type="caution">
    <text evidence="4">The sequence shown here is derived from an EMBL/GenBank/DDBJ whole genome shotgun (WGS) entry which is preliminary data.</text>
</comment>
<dbReference type="PROSITE" id="PS50887">
    <property type="entry name" value="GGDEF"/>
    <property type="match status" value="1"/>
</dbReference>
<evidence type="ECO:0000259" key="3">
    <source>
        <dbReference type="PROSITE" id="PS50887"/>
    </source>
</evidence>
<dbReference type="InterPro" id="IPR000160">
    <property type="entry name" value="GGDEF_dom"/>
</dbReference>
<dbReference type="Pfam" id="PF00990">
    <property type="entry name" value="GGDEF"/>
    <property type="match status" value="1"/>
</dbReference>
<sequence length="261" mass="29427">MKRDHFALEKHVQALLAESAASPSDLSEALAQLWEHYGEQLARLERITRLSDAYQSLAREQDNSLVARFDKQLRQLQKVTRISDRYQKMMVELNLALKEASTHDPLTGLPNRRLLMERLKAEVEHAGRHREPFVVAIVDVDHFKQVNDTYGHEAGDTVLQEVARFMTSQMREYDVCGRWGGEEFLALLPKSTLDSALSVIGRIHQGIPDHSMDVGGQAVSITVSIGVAEHRAGEEWEGTLQRADALLLKAKREGRNRALGE</sequence>
<dbReference type="EC" id="2.7.7.65" evidence="1"/>
<dbReference type="GO" id="GO:1902201">
    <property type="term" value="P:negative regulation of bacterial-type flagellum-dependent cell motility"/>
    <property type="evidence" value="ECO:0007669"/>
    <property type="project" value="TreeGrafter"/>
</dbReference>
<dbReference type="InterPro" id="IPR029787">
    <property type="entry name" value="Nucleotide_cyclase"/>
</dbReference>
<dbReference type="Gene3D" id="3.30.70.270">
    <property type="match status" value="1"/>
</dbReference>
<comment type="catalytic activity">
    <reaction evidence="2">
        <text>2 GTP = 3',3'-c-di-GMP + 2 diphosphate</text>
        <dbReference type="Rhea" id="RHEA:24898"/>
        <dbReference type="ChEBI" id="CHEBI:33019"/>
        <dbReference type="ChEBI" id="CHEBI:37565"/>
        <dbReference type="ChEBI" id="CHEBI:58805"/>
        <dbReference type="EC" id="2.7.7.65"/>
    </reaction>
</comment>
<dbReference type="FunFam" id="3.30.70.270:FF:000001">
    <property type="entry name" value="Diguanylate cyclase domain protein"/>
    <property type="match status" value="1"/>
</dbReference>
<dbReference type="SMART" id="SM00267">
    <property type="entry name" value="GGDEF"/>
    <property type="match status" value="1"/>
</dbReference>
<evidence type="ECO:0000256" key="1">
    <source>
        <dbReference type="ARBA" id="ARBA00012528"/>
    </source>
</evidence>
<dbReference type="NCBIfam" id="TIGR00254">
    <property type="entry name" value="GGDEF"/>
    <property type="match status" value="1"/>
</dbReference>
<dbReference type="PATRIC" id="fig|908627.4.peg.8284"/>
<dbReference type="InterPro" id="IPR043128">
    <property type="entry name" value="Rev_trsase/Diguanyl_cyclase"/>
</dbReference>
<evidence type="ECO:0000313" key="5">
    <source>
        <dbReference type="Proteomes" id="UP000035963"/>
    </source>
</evidence>
<evidence type="ECO:0000256" key="2">
    <source>
        <dbReference type="ARBA" id="ARBA00034247"/>
    </source>
</evidence>
<dbReference type="PANTHER" id="PTHR45138:SF9">
    <property type="entry name" value="DIGUANYLATE CYCLASE DGCM-RELATED"/>
    <property type="match status" value="1"/>
</dbReference>
<dbReference type="NCBIfam" id="NF038266">
    <property type="entry name" value="diguan_SiaD"/>
    <property type="match status" value="1"/>
</dbReference>
<dbReference type="PANTHER" id="PTHR45138">
    <property type="entry name" value="REGULATORY COMPONENTS OF SENSORY TRANSDUCTION SYSTEM"/>
    <property type="match status" value="1"/>
</dbReference>
<organism evidence="4 5">
    <name type="scientific">Caballeronia mineralivorans PML1(12)</name>
    <dbReference type="NCBI Taxonomy" id="908627"/>
    <lineage>
        <taxon>Bacteria</taxon>
        <taxon>Pseudomonadati</taxon>
        <taxon>Pseudomonadota</taxon>
        <taxon>Betaproteobacteria</taxon>
        <taxon>Burkholderiales</taxon>
        <taxon>Burkholderiaceae</taxon>
        <taxon>Caballeronia</taxon>
    </lineage>
</organism>
<dbReference type="GO" id="GO:0043709">
    <property type="term" value="P:cell adhesion involved in single-species biofilm formation"/>
    <property type="evidence" value="ECO:0007669"/>
    <property type="project" value="TreeGrafter"/>
</dbReference>
<evidence type="ECO:0000313" key="4">
    <source>
        <dbReference type="EMBL" id="KLU21283.1"/>
    </source>
</evidence>
<proteinExistence type="predicted"/>
<protein>
    <recommendedName>
        <fullName evidence="1">diguanylate cyclase</fullName>
        <ecNumber evidence="1">2.7.7.65</ecNumber>
    </recommendedName>
</protein>
<dbReference type="SUPFAM" id="SSF55073">
    <property type="entry name" value="Nucleotide cyclase"/>
    <property type="match status" value="1"/>
</dbReference>
<dbReference type="CDD" id="cd01949">
    <property type="entry name" value="GGDEF"/>
    <property type="match status" value="1"/>
</dbReference>